<keyword evidence="3" id="KW-1185">Reference proteome</keyword>
<dbReference type="RefSeq" id="XP_069306863.1">
    <property type="nucleotide sequence ID" value="XM_069450956.1"/>
</dbReference>
<evidence type="ECO:0000313" key="2">
    <source>
        <dbReference type="EMBL" id="KAL1796279.1"/>
    </source>
</evidence>
<dbReference type="GeneID" id="96085141"/>
<sequence>MPPSLPTQSSRQTSVPSASCVTIEHPSRLSTPSCTCFPSAEKDLHYLSCHSCSALRPPLAPRDLRDRVNQSSGCYQCLLRLVPLSYLCFCTLHSLTNIIVLILQRLCLLQNVRPSVPEDHRQQTYFTYQLITLFVPVAFQAATL</sequence>
<feature type="transmembrane region" description="Helical" evidence="1">
    <location>
        <begin position="84"/>
        <end position="103"/>
    </location>
</feature>
<dbReference type="Proteomes" id="UP001578633">
    <property type="component" value="Chromosome 4"/>
</dbReference>
<name>A0ABR3UKZ1_9PLEO</name>
<evidence type="ECO:0000256" key="1">
    <source>
        <dbReference type="SAM" id="Phobius"/>
    </source>
</evidence>
<proteinExistence type="predicted"/>
<evidence type="ECO:0000313" key="3">
    <source>
        <dbReference type="Proteomes" id="UP001578633"/>
    </source>
</evidence>
<protein>
    <submittedName>
        <fullName evidence="2">Uncharacterized protein</fullName>
    </submittedName>
</protein>
<keyword evidence="1" id="KW-0812">Transmembrane</keyword>
<keyword evidence="1" id="KW-1133">Transmembrane helix</keyword>
<comment type="caution">
    <text evidence="2">The sequence shown here is derived from an EMBL/GenBank/DDBJ whole genome shotgun (WGS) entry which is preliminary data.</text>
</comment>
<reference evidence="2 3" key="1">
    <citation type="submission" date="2024-09" db="EMBL/GenBank/DDBJ databases">
        <title>T2T genomes of carrot and Alternaria dauci and their utility for understanding host-pathogen interaction during carrot leaf blight disease.</title>
        <authorList>
            <person name="Liu W."/>
            <person name="Xu S."/>
            <person name="Ou C."/>
            <person name="Liu X."/>
            <person name="Zhuang F."/>
            <person name="Deng X.W."/>
        </authorList>
    </citation>
    <scope>NUCLEOTIDE SEQUENCE [LARGE SCALE GENOMIC DNA]</scope>
    <source>
        <strain evidence="2 3">A2016</strain>
    </source>
</reference>
<gene>
    <name evidence="2" type="ORF">ACET3X_004819</name>
</gene>
<keyword evidence="1" id="KW-0472">Membrane</keyword>
<dbReference type="EMBL" id="JBHGVX010000004">
    <property type="protein sequence ID" value="KAL1796279.1"/>
    <property type="molecule type" value="Genomic_DNA"/>
</dbReference>
<feature type="transmembrane region" description="Helical" evidence="1">
    <location>
        <begin position="124"/>
        <end position="142"/>
    </location>
</feature>
<accession>A0ABR3UKZ1</accession>
<organism evidence="2 3">
    <name type="scientific">Alternaria dauci</name>
    <dbReference type="NCBI Taxonomy" id="48095"/>
    <lineage>
        <taxon>Eukaryota</taxon>
        <taxon>Fungi</taxon>
        <taxon>Dikarya</taxon>
        <taxon>Ascomycota</taxon>
        <taxon>Pezizomycotina</taxon>
        <taxon>Dothideomycetes</taxon>
        <taxon>Pleosporomycetidae</taxon>
        <taxon>Pleosporales</taxon>
        <taxon>Pleosporineae</taxon>
        <taxon>Pleosporaceae</taxon>
        <taxon>Alternaria</taxon>
        <taxon>Alternaria sect. Porri</taxon>
    </lineage>
</organism>